<evidence type="ECO:0000313" key="1">
    <source>
        <dbReference type="EMBL" id="KAA6376308.1"/>
    </source>
</evidence>
<comment type="caution">
    <text evidence="1">The sequence shown here is derived from an EMBL/GenBank/DDBJ whole genome shotgun (WGS) entry which is preliminary data.</text>
</comment>
<reference evidence="1 2" key="1">
    <citation type="submission" date="2019-03" db="EMBL/GenBank/DDBJ databases">
        <title>Single cell metagenomics reveals metabolic interactions within the superorganism composed of flagellate Streblomastix strix and complex community of Bacteroidetes bacteria on its surface.</title>
        <authorList>
            <person name="Treitli S.C."/>
            <person name="Kolisko M."/>
            <person name="Husnik F."/>
            <person name="Keeling P."/>
            <person name="Hampl V."/>
        </authorList>
    </citation>
    <scope>NUCLEOTIDE SEQUENCE [LARGE SCALE GENOMIC DNA]</scope>
    <source>
        <strain evidence="1">ST1C</strain>
    </source>
</reference>
<accession>A0A5J4V0T5</accession>
<sequence length="282" mass="31419">MLFSSCSIQPPAIQDFTPLVPSFRYIIGWIVMNNLLDAPLLHNFLPNLHLQLFPKHLFSYYSLLFLLLSTQTIQNFICISSFPYCPGSIRYLSVRANCPSCFYSIDQSVRNRLLLTKLQYLPQIQCLVAHRVQQVQPVLTHAPRLTNQSKLHPPHLLFQNSHTHSLHSSHLSAPSVGLVCGCCQSSVSGISACSPLVLVASVANSALDIRTVAMNYLAVVTHVHFNSSYLAQRSPAVYYYVILCHYYLTQNLQTSVAIELVTWLVPATAVAASSHVFCRGST</sequence>
<proteinExistence type="predicted"/>
<protein>
    <submittedName>
        <fullName evidence="1">Uncharacterized protein</fullName>
    </submittedName>
</protein>
<gene>
    <name evidence="1" type="ORF">EZS28_028166</name>
</gene>
<organism evidence="1 2">
    <name type="scientific">Streblomastix strix</name>
    <dbReference type="NCBI Taxonomy" id="222440"/>
    <lineage>
        <taxon>Eukaryota</taxon>
        <taxon>Metamonada</taxon>
        <taxon>Preaxostyla</taxon>
        <taxon>Oxymonadida</taxon>
        <taxon>Streblomastigidae</taxon>
        <taxon>Streblomastix</taxon>
    </lineage>
</organism>
<dbReference type="AlphaFoldDB" id="A0A5J4V0T5"/>
<dbReference type="EMBL" id="SNRW01010612">
    <property type="protein sequence ID" value="KAA6376308.1"/>
    <property type="molecule type" value="Genomic_DNA"/>
</dbReference>
<name>A0A5J4V0T5_9EUKA</name>
<dbReference type="Proteomes" id="UP000324800">
    <property type="component" value="Unassembled WGS sequence"/>
</dbReference>
<evidence type="ECO:0000313" key="2">
    <source>
        <dbReference type="Proteomes" id="UP000324800"/>
    </source>
</evidence>